<proteinExistence type="predicted"/>
<evidence type="ECO:0000313" key="3">
    <source>
        <dbReference type="Proteomes" id="UP000319949"/>
    </source>
</evidence>
<feature type="transmembrane region" description="Helical" evidence="1">
    <location>
        <begin position="478"/>
        <end position="496"/>
    </location>
</feature>
<evidence type="ECO:0000256" key="1">
    <source>
        <dbReference type="SAM" id="Phobius"/>
    </source>
</evidence>
<keyword evidence="1" id="KW-1133">Transmembrane helix</keyword>
<evidence type="ECO:0000313" key="2">
    <source>
        <dbReference type="EMBL" id="TWA92227.1"/>
    </source>
</evidence>
<organism evidence="2 3">
    <name type="scientific">Bradyrhizobium stylosanthis</name>
    <dbReference type="NCBI Taxonomy" id="1803665"/>
    <lineage>
        <taxon>Bacteria</taxon>
        <taxon>Pseudomonadati</taxon>
        <taxon>Pseudomonadota</taxon>
        <taxon>Alphaproteobacteria</taxon>
        <taxon>Hyphomicrobiales</taxon>
        <taxon>Nitrobacteraceae</taxon>
        <taxon>Bradyrhizobium</taxon>
    </lineage>
</organism>
<feature type="transmembrane region" description="Helical" evidence="1">
    <location>
        <begin position="348"/>
        <end position="366"/>
    </location>
</feature>
<accession>A0A560D537</accession>
<dbReference type="Proteomes" id="UP000319949">
    <property type="component" value="Unassembled WGS sequence"/>
</dbReference>
<dbReference type="EMBL" id="VITK01000011">
    <property type="protein sequence ID" value="TWA92227.1"/>
    <property type="molecule type" value="Genomic_DNA"/>
</dbReference>
<feature type="transmembrane region" description="Helical" evidence="1">
    <location>
        <begin position="502"/>
        <end position="524"/>
    </location>
</feature>
<dbReference type="Gene3D" id="3.40.50.450">
    <property type="match status" value="1"/>
</dbReference>
<feature type="transmembrane region" description="Helical" evidence="1">
    <location>
        <begin position="313"/>
        <end position="336"/>
    </location>
</feature>
<keyword evidence="1" id="KW-0812">Transmembrane</keyword>
<evidence type="ECO:0008006" key="4">
    <source>
        <dbReference type="Google" id="ProtNLM"/>
    </source>
</evidence>
<keyword evidence="3" id="KW-1185">Reference proteome</keyword>
<dbReference type="InterPro" id="IPR025325">
    <property type="entry name" value="DUF4231"/>
</dbReference>
<sequence length="601" mass="66559">MTVARPALTFVVGVTGHRSARLKEEHKNRLQDQLSDVFRAIEDECRKQLEQQPDLYAPTRPQMVLLSSLADGTDALAVEQCPETWAIAGLLPSPQDEYEHALKTTAPAGCGEHAAGEFAKALRRCGGVTILPRPLLDDDKGLVRSRDVLLRQIDVLVAVWDGSPHVGLPGGTADTVEHATETGIPVIWIAADRLQRPWVISRVGDVERDTPMADATSGPIADLVRQALAISKSSHRAREPWDIKHHASDAADRLNDFLSESIPAIDKGKRQSWDRFLSELPENKFKSRLVDVLLPRCLATDALARRYGRRYRLAYVSVYLLSSLAVAVALSGFLLHDSGHDHIPWSELGLVGIEFLIVASIVAIVWRGQARRWHDRWLDYRALAEILRHLRFLSLVGQYEKSSYVEAAARPGADWLLWYFRATMRELGLPSGTLGPEYQRKILSATVAAELEPQIRYHAANLRMHRVWEHILHRSGNVCFAVALALLLGFLVALSIGKQFTVWTAFLTCAARWVAAATAFLPSLGAAVTGIRFTGEFEGAAERSARTGAQLDLLQETYDIALERLDFDLSAGVLFESARIMAADISGWTSLYSRKPLTLPG</sequence>
<comment type="caution">
    <text evidence="2">The sequence shown here is derived from an EMBL/GenBank/DDBJ whole genome shotgun (WGS) entry which is preliminary data.</text>
</comment>
<protein>
    <recommendedName>
        <fullName evidence="4">SMODS and SLOG-associating 2TM effector domain-containing protein</fullName>
    </recommendedName>
</protein>
<dbReference type="STRING" id="1803665.GCA_001641335_06763"/>
<dbReference type="OrthoDB" id="2968017at2"/>
<reference evidence="2 3" key="1">
    <citation type="submission" date="2019-06" db="EMBL/GenBank/DDBJ databases">
        <title>Genomic Encyclopedia of Type Strains, Phase IV (KMG-V): Genome sequencing to study the core and pangenomes of soil and plant-associated prokaryotes.</title>
        <authorList>
            <person name="Whitman W."/>
        </authorList>
    </citation>
    <scope>NUCLEOTIDE SEQUENCE [LARGE SCALE GENOMIC DNA]</scope>
    <source>
        <strain evidence="2 3">BR 510</strain>
    </source>
</reference>
<dbReference type="Pfam" id="PF14015">
    <property type="entry name" value="DUF4231"/>
    <property type="match status" value="1"/>
</dbReference>
<name>A0A560D537_9BRAD</name>
<keyword evidence="1" id="KW-0472">Membrane</keyword>
<gene>
    <name evidence="2" type="ORF">FBZ96_11120</name>
</gene>
<dbReference type="AlphaFoldDB" id="A0A560D537"/>
<dbReference type="RefSeq" id="WP_145669231.1">
    <property type="nucleotide sequence ID" value="NZ_VITK01000011.1"/>
</dbReference>